<dbReference type="SUPFAM" id="SSF55729">
    <property type="entry name" value="Acyl-CoA N-acyltransferases (Nat)"/>
    <property type="match status" value="1"/>
</dbReference>
<evidence type="ECO:0000313" key="2">
    <source>
        <dbReference type="Proteomes" id="UP000233332"/>
    </source>
</evidence>
<accession>A0A2N3L8B5</accession>
<comment type="caution">
    <text evidence="1">The sequence shown here is derived from an EMBL/GenBank/DDBJ whole genome shotgun (WGS) entry which is preliminary data.</text>
</comment>
<organism evidence="1 2">
    <name type="scientific">Thalassospira lohafexi</name>
    <dbReference type="NCBI Taxonomy" id="744227"/>
    <lineage>
        <taxon>Bacteria</taxon>
        <taxon>Pseudomonadati</taxon>
        <taxon>Pseudomonadota</taxon>
        <taxon>Alphaproteobacteria</taxon>
        <taxon>Rhodospirillales</taxon>
        <taxon>Thalassospiraceae</taxon>
        <taxon>Thalassospira</taxon>
    </lineage>
</organism>
<dbReference type="Proteomes" id="UP000233332">
    <property type="component" value="Unassembled WGS sequence"/>
</dbReference>
<dbReference type="Gene3D" id="3.40.630.30">
    <property type="match status" value="1"/>
</dbReference>
<protein>
    <recommendedName>
        <fullName evidence="3">N-acetyltransferase domain-containing protein</fullName>
    </recommendedName>
</protein>
<evidence type="ECO:0008006" key="3">
    <source>
        <dbReference type="Google" id="ProtNLM"/>
    </source>
</evidence>
<gene>
    <name evidence="1" type="ORF">COO92_09805</name>
</gene>
<sequence>MQLVAVTQENIAPYVALRMEIADEEGRRYYQTIDLAAAILTQGSDYALQDEDGKMQAAVKIQRKETREGGLLVMMSAEGKDKNPETNASLLRAVLATENTNTATRDTRYHVYNPSEVTLPHTKMTEMGFAEIPGTYRYKREPGPPRSGEFPHADRAVERGYTTLVIDDAYVASDPEIFEKLADIYNRAFSNRDSVNPSTPERMRKNFEADANDIIIAKLGDEVTSSITLSYLGDSVLSPQYTCLRRHWGTGSVDLMCRHLAQLVADRWNVPIIGYAEARNAASWKALERFGLTRIEELMIWERRIPAGEAFTI</sequence>
<dbReference type="EMBL" id="NXGX01000003">
    <property type="protein sequence ID" value="PKR59113.1"/>
    <property type="molecule type" value="Genomic_DNA"/>
</dbReference>
<keyword evidence="2" id="KW-1185">Reference proteome</keyword>
<name>A0A2N3L8B5_9PROT</name>
<reference evidence="1 2" key="1">
    <citation type="submission" date="2017-09" db="EMBL/GenBank/DDBJ databases">
        <title>Biodiversity and function of Thalassospira species in the particle-attached aromatic-hydrocarbon-degrading consortia from the surface seawater of the China South Sea.</title>
        <authorList>
            <person name="Dong C."/>
            <person name="Lai Q."/>
            <person name="Shao Z."/>
        </authorList>
    </citation>
    <scope>NUCLEOTIDE SEQUENCE [LARGE SCALE GENOMIC DNA]</scope>
    <source>
        <strain evidence="1 2">139Z-12</strain>
    </source>
</reference>
<proteinExistence type="predicted"/>
<dbReference type="InterPro" id="IPR016181">
    <property type="entry name" value="Acyl_CoA_acyltransferase"/>
</dbReference>
<evidence type="ECO:0000313" key="1">
    <source>
        <dbReference type="EMBL" id="PKR59113.1"/>
    </source>
</evidence>
<dbReference type="AlphaFoldDB" id="A0A2N3L8B5"/>